<organism evidence="7 8">
    <name type="scientific">Trypanosoma cruzi</name>
    <dbReference type="NCBI Taxonomy" id="5693"/>
    <lineage>
        <taxon>Eukaryota</taxon>
        <taxon>Discoba</taxon>
        <taxon>Euglenozoa</taxon>
        <taxon>Kinetoplastea</taxon>
        <taxon>Metakinetoplastina</taxon>
        <taxon>Trypanosomatida</taxon>
        <taxon>Trypanosomatidae</taxon>
        <taxon>Trypanosoma</taxon>
        <taxon>Schizotrypanum</taxon>
    </lineage>
</organism>
<dbReference type="VEuPathDB" id="TriTrypDB:TcCLB.503809.40"/>
<gene>
    <name evidence="7" type="ORF">C4B63_189g34</name>
</gene>
<dbReference type="SMART" id="SM00220">
    <property type="entry name" value="S_TKc"/>
    <property type="match status" value="1"/>
</dbReference>
<sequence>MAFILFLFLFFFFCSLFFCFYFVVGISKKGMLRAPVSNDPFLDRLLSATVQETVCSVHWSHIKSPHDIIYIGSGAFSTVRLAWLQERRKCYKRILTSNGEKTRTTVFLGACAAVAVKRVMIPRANDGSCKYRRLLLLRELQVMERIRMYPHPNIVQCWGFLFGKGEEEQTFESWNPSGDGTENSTDGKFLTSLNKEGHRMAFNEENNDGDERTDQQIPEGTSYVDLCLSLCTGGTLRNYVALRASEVPHAATAGTECSASESQMVNVAMAFEKVSFDHFSGAQGIIGVINEDASPYGCEDYDAYHSYPKQFLGEGKKIANASSNLPHASVSISAHLAVPERDIVAIVYALVHALRHTHETLKTLHRDIKPSNVLIFSGVVKTPEYALQPSSLPIPASGGEPSQERDKTCSSQAKPLSLRVDSGIRSTLGDSVEMVEFALFPQCPATTHGSTGALRQSAGGNLATPTATAGGMSKLNDEPPTTLVVPLGLGYYRLPYTATDSSRRVYIDCLPQAEGWRIQLADFGVATGVDRLAGSGRCGTPPFMAPEVARHADQGVAEQYTTKADIYSLGVTLQHTILYLVIEGEEGSPRTCRYADALGAQWIDEDDTETQSRLAFGTGLESNSTETDLKPNFIVPNAWRCDKELVEGEYIRCGSLETEFPKRGVDDEKEHESKPKGFVVPRAWRCRDELLERQYIRRELSSRRNDTDIHAHLLTSLPNEHNDSKENSAARERRGSRCSSCGKIHRNLIELLNAMTVKKPSQRPNLSTVLQSTAIIERGTFLEKGRQFSYPNNAAWDVGAEDHGNQPSMDTNSLERGAAAQRFSRARRWAEERNRVRSPPTGFRFDMTEPRQKSSQGKNCGGEDDTTVLLWRPPSLSFLRASRHKMEAHNR</sequence>
<dbReference type="VEuPathDB" id="TriTrypDB:TcCLB.508943.20"/>
<dbReference type="AlphaFoldDB" id="A0A2V2ULM1"/>
<dbReference type="InterPro" id="IPR050660">
    <property type="entry name" value="NEK_Ser/Thr_kinase"/>
</dbReference>
<evidence type="ECO:0000256" key="4">
    <source>
        <dbReference type="ARBA" id="ARBA00022840"/>
    </source>
</evidence>
<accession>A0A2V2ULM1</accession>
<dbReference type="VEuPathDB" id="TriTrypDB:Tc_MARK_4682"/>
<evidence type="ECO:0000259" key="6">
    <source>
        <dbReference type="PROSITE" id="PS50011"/>
    </source>
</evidence>
<evidence type="ECO:0000256" key="2">
    <source>
        <dbReference type="ARBA" id="ARBA00022741"/>
    </source>
</evidence>
<keyword evidence="3" id="KW-0418">Kinase</keyword>
<keyword evidence="2" id="KW-0547">Nucleotide-binding</keyword>
<dbReference type="VEuPathDB" id="TriTrypDB:TcBrA4_0088860"/>
<protein>
    <recommendedName>
        <fullName evidence="6">Protein kinase domain-containing protein</fullName>
    </recommendedName>
</protein>
<proteinExistence type="predicted"/>
<evidence type="ECO:0000256" key="1">
    <source>
        <dbReference type="ARBA" id="ARBA00022679"/>
    </source>
</evidence>
<dbReference type="VEuPathDB" id="TriTrypDB:TCSYLVIO_005978"/>
<feature type="region of interest" description="Disordered" evidence="5">
    <location>
        <begin position="390"/>
        <end position="414"/>
    </location>
</feature>
<dbReference type="PANTHER" id="PTHR43671">
    <property type="entry name" value="SERINE/THREONINE-PROTEIN KINASE NEK"/>
    <property type="match status" value="1"/>
</dbReference>
<dbReference type="PROSITE" id="PS50011">
    <property type="entry name" value="PROTEIN_KINASE_DOM"/>
    <property type="match status" value="1"/>
</dbReference>
<feature type="region of interest" description="Disordered" evidence="5">
    <location>
        <begin position="817"/>
        <end position="866"/>
    </location>
</feature>
<keyword evidence="1" id="KW-0808">Transferase</keyword>
<dbReference type="GO" id="GO:0005524">
    <property type="term" value="F:ATP binding"/>
    <property type="evidence" value="ECO:0007669"/>
    <property type="project" value="UniProtKB-KW"/>
</dbReference>
<keyword evidence="4" id="KW-0067">ATP-binding</keyword>
<dbReference type="SUPFAM" id="SSF56112">
    <property type="entry name" value="Protein kinase-like (PK-like)"/>
    <property type="match status" value="1"/>
</dbReference>
<dbReference type="Gene3D" id="1.10.510.10">
    <property type="entry name" value="Transferase(Phosphotransferase) domain 1"/>
    <property type="match status" value="2"/>
</dbReference>
<reference evidence="7 8" key="1">
    <citation type="journal article" date="2018" name="Microb. Genom.">
        <title>Expanding an expanded genome: long-read sequencing of Trypanosoma cruzi.</title>
        <authorList>
            <person name="Berna L."/>
            <person name="Rodriguez M."/>
            <person name="Chiribao M.L."/>
            <person name="Parodi-Talice A."/>
            <person name="Pita S."/>
            <person name="Rijo G."/>
            <person name="Alvarez-Valin F."/>
            <person name="Robello C."/>
        </authorList>
    </citation>
    <scope>NUCLEOTIDE SEQUENCE [LARGE SCALE GENOMIC DNA]</scope>
    <source>
        <strain evidence="7 8">Dm28c</strain>
    </source>
</reference>
<feature type="domain" description="Protein kinase" evidence="6">
    <location>
        <begin position="65"/>
        <end position="782"/>
    </location>
</feature>
<dbReference type="Pfam" id="PF00069">
    <property type="entry name" value="Pkinase"/>
    <property type="match status" value="1"/>
</dbReference>
<dbReference type="VEuPathDB" id="TriTrypDB:C4B63_189g34"/>
<dbReference type="GO" id="GO:0004674">
    <property type="term" value="F:protein serine/threonine kinase activity"/>
    <property type="evidence" value="ECO:0007669"/>
    <property type="project" value="TreeGrafter"/>
</dbReference>
<name>A0A2V2ULM1_TRYCR</name>
<dbReference type="VEuPathDB" id="TriTrypDB:TCSYLVIO_005977"/>
<dbReference type="VEuPathDB" id="TriTrypDB:TCDM_05312"/>
<dbReference type="VEuPathDB" id="TriTrypDB:TcG_00114"/>
<evidence type="ECO:0000256" key="3">
    <source>
        <dbReference type="ARBA" id="ARBA00022777"/>
    </source>
</evidence>
<dbReference type="Proteomes" id="UP000246121">
    <property type="component" value="Unassembled WGS sequence"/>
</dbReference>
<dbReference type="VEuPathDB" id="TriTrypDB:BCY84_18499"/>
<feature type="region of interest" description="Disordered" evidence="5">
    <location>
        <begin position="713"/>
        <end position="738"/>
    </location>
</feature>
<dbReference type="InterPro" id="IPR011009">
    <property type="entry name" value="Kinase-like_dom_sf"/>
</dbReference>
<evidence type="ECO:0000313" key="8">
    <source>
        <dbReference type="Proteomes" id="UP000246121"/>
    </source>
</evidence>
<feature type="compositionally biased region" description="Basic and acidic residues" evidence="5">
    <location>
        <begin position="720"/>
        <end position="735"/>
    </location>
</feature>
<dbReference type="EMBL" id="PRFA01000189">
    <property type="protein sequence ID" value="PWU84971.1"/>
    <property type="molecule type" value="Genomic_DNA"/>
</dbReference>
<evidence type="ECO:0000256" key="5">
    <source>
        <dbReference type="SAM" id="MobiDB-lite"/>
    </source>
</evidence>
<dbReference type="VEuPathDB" id="TriTrypDB:C3747_2g333"/>
<feature type="region of interest" description="Disordered" evidence="5">
    <location>
        <begin position="449"/>
        <end position="475"/>
    </location>
</feature>
<dbReference type="PANTHER" id="PTHR43671:SF85">
    <property type="entry name" value="KINASE, PUTATIVE-RELATED"/>
    <property type="match status" value="1"/>
</dbReference>
<dbReference type="InterPro" id="IPR000719">
    <property type="entry name" value="Prot_kinase_dom"/>
</dbReference>
<evidence type="ECO:0000313" key="7">
    <source>
        <dbReference type="EMBL" id="PWU84971.1"/>
    </source>
</evidence>
<dbReference type="Gene3D" id="3.30.200.20">
    <property type="entry name" value="Phosphorylase Kinase, domain 1"/>
    <property type="match status" value="1"/>
</dbReference>
<dbReference type="VEuPathDB" id="TriTrypDB:ECC02_003219"/>
<comment type="caution">
    <text evidence="7">The sequence shown here is derived from an EMBL/GenBank/DDBJ whole genome shotgun (WGS) entry which is preliminary data.</text>
</comment>
<dbReference type="VEuPathDB" id="TriTrypDB:TcCL_NonESM01648"/>